<dbReference type="RefSeq" id="XP_001029031.1">
    <property type="nucleotide sequence ID" value="XM_001029031.1"/>
</dbReference>
<evidence type="ECO:0000313" key="3">
    <source>
        <dbReference type="Proteomes" id="UP000009168"/>
    </source>
</evidence>
<dbReference type="HOGENOM" id="CLU_680608_0_0_1"/>
<evidence type="ECO:0000313" key="2">
    <source>
        <dbReference type="EMBL" id="EAR81368.1"/>
    </source>
</evidence>
<dbReference type="KEGG" id="tet:TTHERM_01902130"/>
<sequence length="405" mass="47286">MSIEQQIRLIYQTNTEHDDTIKIQSCLILIKSIQNRIQYYQENQQQQINEEAQSSEANVSQLQEQKQINQNNSNQNLKQNFSNTSDSDGFKNKQKIHYRAQSQQMHRSSNYDLRQSMSTEQQTNYVEYVFNMFNKTIRQLSDVKSNQINGAFELILQLNYDLHKISNSQDINYNERAQALQYLYELDCQVPNLFNLLVKLVNNQTDNFYSIQEDISEYKSTIEKNNKEQKPNQFTIESPSASQKSFIKQAMMKNNQNQTSSNTSNYNITQDHIEESIQQLDNSINQNKNSKKTSQKNFYENNHSRQKSSSKSIENKSSKKLINEKQVYTSNPNLVDIQTNSKGILQGNNSQQNDKSIKQLDNNLSIKDQLNNVENNSSQVQFQLFFIIAYFMKDFYDADGDSIVN</sequence>
<feature type="compositionally biased region" description="Low complexity" evidence="1">
    <location>
        <begin position="70"/>
        <end position="83"/>
    </location>
</feature>
<keyword evidence="3" id="KW-1185">Reference proteome</keyword>
<proteinExistence type="predicted"/>
<dbReference type="AlphaFoldDB" id="Q227A2"/>
<dbReference type="InParanoid" id="Q227A2"/>
<dbReference type="GeneID" id="7824587"/>
<name>Q227A2_TETTS</name>
<organism evidence="2 3">
    <name type="scientific">Tetrahymena thermophila (strain SB210)</name>
    <dbReference type="NCBI Taxonomy" id="312017"/>
    <lineage>
        <taxon>Eukaryota</taxon>
        <taxon>Sar</taxon>
        <taxon>Alveolata</taxon>
        <taxon>Ciliophora</taxon>
        <taxon>Intramacronucleata</taxon>
        <taxon>Oligohymenophorea</taxon>
        <taxon>Hymenostomatida</taxon>
        <taxon>Tetrahymenina</taxon>
        <taxon>Tetrahymenidae</taxon>
        <taxon>Tetrahymena</taxon>
    </lineage>
</organism>
<dbReference type="Proteomes" id="UP000009168">
    <property type="component" value="Unassembled WGS sequence"/>
</dbReference>
<evidence type="ECO:0000256" key="1">
    <source>
        <dbReference type="SAM" id="MobiDB-lite"/>
    </source>
</evidence>
<dbReference type="EMBL" id="GG662411">
    <property type="protein sequence ID" value="EAR81368.1"/>
    <property type="molecule type" value="Genomic_DNA"/>
</dbReference>
<protein>
    <submittedName>
        <fullName evidence="2">Uncharacterized protein</fullName>
    </submittedName>
</protein>
<feature type="region of interest" description="Disordered" evidence="1">
    <location>
        <begin position="70"/>
        <end position="91"/>
    </location>
</feature>
<gene>
    <name evidence="2" type="ORF">TTHERM_01902130</name>
</gene>
<accession>Q227A2</accession>
<feature type="region of interest" description="Disordered" evidence="1">
    <location>
        <begin position="287"/>
        <end position="318"/>
    </location>
</feature>
<reference evidence="3" key="1">
    <citation type="journal article" date="2006" name="PLoS Biol.">
        <title>Macronuclear genome sequence of the ciliate Tetrahymena thermophila, a model eukaryote.</title>
        <authorList>
            <person name="Eisen J.A."/>
            <person name="Coyne R.S."/>
            <person name="Wu M."/>
            <person name="Wu D."/>
            <person name="Thiagarajan M."/>
            <person name="Wortman J.R."/>
            <person name="Badger J.H."/>
            <person name="Ren Q."/>
            <person name="Amedeo P."/>
            <person name="Jones K.M."/>
            <person name="Tallon L.J."/>
            <person name="Delcher A.L."/>
            <person name="Salzberg S.L."/>
            <person name="Silva J.C."/>
            <person name="Haas B.J."/>
            <person name="Majoros W.H."/>
            <person name="Farzad M."/>
            <person name="Carlton J.M."/>
            <person name="Smith R.K. Jr."/>
            <person name="Garg J."/>
            <person name="Pearlman R.E."/>
            <person name="Karrer K.M."/>
            <person name="Sun L."/>
            <person name="Manning G."/>
            <person name="Elde N.C."/>
            <person name="Turkewitz A.P."/>
            <person name="Asai D.J."/>
            <person name="Wilkes D.E."/>
            <person name="Wang Y."/>
            <person name="Cai H."/>
            <person name="Collins K."/>
            <person name="Stewart B.A."/>
            <person name="Lee S.R."/>
            <person name="Wilamowska K."/>
            <person name="Weinberg Z."/>
            <person name="Ruzzo W.L."/>
            <person name="Wloga D."/>
            <person name="Gaertig J."/>
            <person name="Frankel J."/>
            <person name="Tsao C.-C."/>
            <person name="Gorovsky M.A."/>
            <person name="Keeling P.J."/>
            <person name="Waller R.F."/>
            <person name="Patron N.J."/>
            <person name="Cherry J.M."/>
            <person name="Stover N.A."/>
            <person name="Krieger C.J."/>
            <person name="del Toro C."/>
            <person name="Ryder H.F."/>
            <person name="Williamson S.C."/>
            <person name="Barbeau R.A."/>
            <person name="Hamilton E.P."/>
            <person name="Orias E."/>
        </authorList>
    </citation>
    <scope>NUCLEOTIDE SEQUENCE [LARGE SCALE GENOMIC DNA]</scope>
    <source>
        <strain evidence="3">SB210</strain>
    </source>
</reference>